<organism evidence="3 4">
    <name type="scientific">Nonomuraea angiospora</name>
    <dbReference type="NCBI Taxonomy" id="46172"/>
    <lineage>
        <taxon>Bacteria</taxon>
        <taxon>Bacillati</taxon>
        <taxon>Actinomycetota</taxon>
        <taxon>Actinomycetes</taxon>
        <taxon>Streptosporangiales</taxon>
        <taxon>Streptosporangiaceae</taxon>
        <taxon>Nonomuraea</taxon>
    </lineage>
</organism>
<evidence type="ECO:0000313" key="4">
    <source>
        <dbReference type="Proteomes" id="UP000633509"/>
    </source>
</evidence>
<sequence>MSEAPQGDQDPRPAAEATEGGLESVTSPEDLVKLLAEQFARADVSLRELQTRADRAGGTRLPRSTCADMLAGRRFPKKAVMVAFLRGCRVPDHRLPAWERAWERVRVHQLPAGSREIATQAMTEPGTTDTPRAARWRRRRATLLAAVAVSAAAAILGVVIAQRATPQPGASEGVPGHIVNPAHIVSDDGRAFPRGGSSRFTVRVSPANTGVRLTRRLDAGVGLQQATITVNGSPAAEWRPLLEDGIYKWRDQIVTIPPDLTRGRGSLTIVTTCVSPSGFNEFLYTVEHEVDGVWSTADTIDIGRDHAASEAAHDYRVVGEDWAGTQTFAYPPRKEAWSVQ</sequence>
<proteinExistence type="predicted"/>
<protein>
    <recommendedName>
        <fullName evidence="5">XRE family transcriptional regulator</fullName>
    </recommendedName>
</protein>
<feature type="transmembrane region" description="Helical" evidence="2">
    <location>
        <begin position="141"/>
        <end position="161"/>
    </location>
</feature>
<dbReference type="RefSeq" id="WP_192784056.1">
    <property type="nucleotide sequence ID" value="NZ_JADBEK010000001.1"/>
</dbReference>
<dbReference type="EMBL" id="JADBEK010000001">
    <property type="protein sequence ID" value="MBE1582858.1"/>
    <property type="molecule type" value="Genomic_DNA"/>
</dbReference>
<keyword evidence="2" id="KW-1133">Transmembrane helix</keyword>
<accession>A0ABR9LQE2</accession>
<dbReference type="Proteomes" id="UP000633509">
    <property type="component" value="Unassembled WGS sequence"/>
</dbReference>
<comment type="caution">
    <text evidence="3">The sequence shown here is derived from an EMBL/GenBank/DDBJ whole genome shotgun (WGS) entry which is preliminary data.</text>
</comment>
<name>A0ABR9LQE2_9ACTN</name>
<keyword evidence="2" id="KW-0472">Membrane</keyword>
<evidence type="ECO:0000256" key="2">
    <source>
        <dbReference type="SAM" id="Phobius"/>
    </source>
</evidence>
<evidence type="ECO:0000256" key="1">
    <source>
        <dbReference type="SAM" id="MobiDB-lite"/>
    </source>
</evidence>
<keyword evidence="4" id="KW-1185">Reference proteome</keyword>
<feature type="region of interest" description="Disordered" evidence="1">
    <location>
        <begin position="1"/>
        <end position="26"/>
    </location>
</feature>
<evidence type="ECO:0008006" key="5">
    <source>
        <dbReference type="Google" id="ProtNLM"/>
    </source>
</evidence>
<reference evidence="3 4" key="1">
    <citation type="submission" date="2020-10" db="EMBL/GenBank/DDBJ databases">
        <title>Sequencing the genomes of 1000 actinobacteria strains.</title>
        <authorList>
            <person name="Klenk H.-P."/>
        </authorList>
    </citation>
    <scope>NUCLEOTIDE SEQUENCE [LARGE SCALE GENOMIC DNA]</scope>
    <source>
        <strain evidence="3 4">DSM 43173</strain>
    </source>
</reference>
<keyword evidence="2" id="KW-0812">Transmembrane</keyword>
<evidence type="ECO:0000313" key="3">
    <source>
        <dbReference type="EMBL" id="MBE1582858.1"/>
    </source>
</evidence>
<gene>
    <name evidence="3" type="ORF">H4W80_001116</name>
</gene>